<sequence length="142" mass="15762">MVVELDETLFPDIQEVLMVYLAPLGETDTEPPVSPSGNPDDVGIGIQINRVGGHNDGFSDYPRVQITCHHPDPRGASLLARKVANRLENIAGEAIDVEDEPKPICIDSCRVDTPPESEPYENPDARREVAFYALSLQKPWRR</sequence>
<evidence type="ECO:0000313" key="2">
    <source>
        <dbReference type="EMBL" id="MDV2478610.1"/>
    </source>
</evidence>
<evidence type="ECO:0008006" key="4">
    <source>
        <dbReference type="Google" id="ProtNLM"/>
    </source>
</evidence>
<comment type="caution">
    <text evidence="1">The sequence shown here is derived from an EMBL/GenBank/DDBJ whole genome shotgun (WGS) entry which is preliminary data.</text>
</comment>
<reference evidence="1 3" key="1">
    <citation type="submission" date="2019-10" db="EMBL/GenBank/DDBJ databases">
        <title>Draft Genome Assembly of Rhodococcus zopfii DSM44189.</title>
        <authorList>
            <person name="Sutton J.M."/>
            <person name="Akob D.M."/>
            <person name="Bushman T.J."/>
        </authorList>
    </citation>
    <scope>NUCLEOTIDE SEQUENCE [LARGE SCALE GENOMIC DNA]</scope>
    <source>
        <strain evidence="1 3">DSM 44189</strain>
    </source>
</reference>
<evidence type="ECO:0000313" key="3">
    <source>
        <dbReference type="Proteomes" id="UP001275440"/>
    </source>
</evidence>
<accession>A0ABU3WJS4</accession>
<keyword evidence="3" id="KW-1185">Reference proteome</keyword>
<protein>
    <recommendedName>
        <fullName evidence="4">Tail terminator</fullName>
    </recommendedName>
</protein>
<dbReference type="EMBL" id="WBMO01000005">
    <property type="protein sequence ID" value="MDV2478610.1"/>
    <property type="molecule type" value="Genomic_DNA"/>
</dbReference>
<name>A0ABU3WJS4_9NOCA</name>
<gene>
    <name evidence="1" type="ORF">F8M49_00330</name>
    <name evidence="2" type="ORF">F8M49_30090</name>
</gene>
<dbReference type="Proteomes" id="UP001275440">
    <property type="component" value="Unassembled WGS sequence"/>
</dbReference>
<proteinExistence type="predicted"/>
<organism evidence="1 3">
    <name type="scientific">Rhodococcus zopfii</name>
    <dbReference type="NCBI Taxonomy" id="43772"/>
    <lineage>
        <taxon>Bacteria</taxon>
        <taxon>Bacillati</taxon>
        <taxon>Actinomycetota</taxon>
        <taxon>Actinomycetes</taxon>
        <taxon>Mycobacteriales</taxon>
        <taxon>Nocardiaceae</taxon>
        <taxon>Rhodococcus</taxon>
    </lineage>
</organism>
<evidence type="ECO:0000313" key="1">
    <source>
        <dbReference type="EMBL" id="MDV2474235.1"/>
    </source>
</evidence>
<dbReference type="EMBL" id="WBMO01000001">
    <property type="protein sequence ID" value="MDV2474235.1"/>
    <property type="molecule type" value="Genomic_DNA"/>
</dbReference>